<keyword evidence="1" id="KW-1133">Transmembrane helix</keyword>
<feature type="transmembrane region" description="Helical" evidence="1">
    <location>
        <begin position="6"/>
        <end position="24"/>
    </location>
</feature>
<dbReference type="PATRIC" id="fig|1513271.3.peg.2355"/>
<sequence length="100" mass="11378">MNTSRLLKTIFSLGCVTTLLALVFTPKSEGYGEFIATVFFVFLCSFLLVYCLHALKNGEIEVKSITVKRTESPVVFWFWVVIYAIFSIFTLCTLILQAYT</sequence>
<name>A0A0J8GQA2_9ALTE</name>
<protein>
    <submittedName>
        <fullName evidence="2">Uncharacterized protein</fullName>
    </submittedName>
</protein>
<evidence type="ECO:0000256" key="1">
    <source>
        <dbReference type="SAM" id="Phobius"/>
    </source>
</evidence>
<dbReference type="EMBL" id="LAZL01000017">
    <property type="protein sequence ID" value="KMT64950.1"/>
    <property type="molecule type" value="Genomic_DNA"/>
</dbReference>
<proteinExistence type="predicted"/>
<gene>
    <name evidence="2" type="ORF">XM47_11565</name>
</gene>
<keyword evidence="1" id="KW-0472">Membrane</keyword>
<evidence type="ECO:0000313" key="3">
    <source>
        <dbReference type="Proteomes" id="UP000037600"/>
    </source>
</evidence>
<keyword evidence="3" id="KW-1185">Reference proteome</keyword>
<dbReference type="Proteomes" id="UP000037600">
    <property type="component" value="Unassembled WGS sequence"/>
</dbReference>
<evidence type="ECO:0000313" key="2">
    <source>
        <dbReference type="EMBL" id="KMT64950.1"/>
    </source>
</evidence>
<accession>A0A0J8GQA2</accession>
<organism evidence="2 3">
    <name type="scientific">Catenovulum maritimum</name>
    <dbReference type="NCBI Taxonomy" id="1513271"/>
    <lineage>
        <taxon>Bacteria</taxon>
        <taxon>Pseudomonadati</taxon>
        <taxon>Pseudomonadota</taxon>
        <taxon>Gammaproteobacteria</taxon>
        <taxon>Alteromonadales</taxon>
        <taxon>Alteromonadaceae</taxon>
        <taxon>Catenovulum</taxon>
    </lineage>
</organism>
<dbReference type="AlphaFoldDB" id="A0A0J8GQA2"/>
<keyword evidence="1" id="KW-0812">Transmembrane</keyword>
<reference evidence="2 3" key="1">
    <citation type="submission" date="2015-04" db="EMBL/GenBank/DDBJ databases">
        <title>Draft Genome Sequence of the Novel Agar-Digesting Marine Bacterium Q1.</title>
        <authorList>
            <person name="Li Y."/>
            <person name="Li D."/>
            <person name="Chen G."/>
            <person name="Du Z."/>
        </authorList>
    </citation>
    <scope>NUCLEOTIDE SEQUENCE [LARGE SCALE GENOMIC DNA]</scope>
    <source>
        <strain evidence="2 3">Q1</strain>
    </source>
</reference>
<feature type="transmembrane region" description="Helical" evidence="1">
    <location>
        <begin position="31"/>
        <end position="55"/>
    </location>
</feature>
<feature type="transmembrane region" description="Helical" evidence="1">
    <location>
        <begin position="75"/>
        <end position="96"/>
    </location>
</feature>
<comment type="caution">
    <text evidence="2">The sequence shown here is derived from an EMBL/GenBank/DDBJ whole genome shotgun (WGS) entry which is preliminary data.</text>
</comment>